<protein>
    <submittedName>
        <fullName evidence="1">Uncharacterized protein</fullName>
    </submittedName>
</protein>
<comment type="caution">
    <text evidence="1">The sequence shown here is derived from an EMBL/GenBank/DDBJ whole genome shotgun (WGS) entry which is preliminary data.</text>
</comment>
<evidence type="ECO:0000313" key="1">
    <source>
        <dbReference type="EMBL" id="KKQ69834.1"/>
    </source>
</evidence>
<sequence length="86" mass="9797">MMKGKVNRTPLNKYFSTETVEKLKKIYSIRFVEQLLSIVNQKNINLKGVAESIGMKDSDFYAIIQKVNSEVKISKHSGRKYPCGAL</sequence>
<dbReference type="Proteomes" id="UP000034022">
    <property type="component" value="Unassembled WGS sequence"/>
</dbReference>
<accession>A0A0G0M821</accession>
<name>A0A0G0M821_9BACT</name>
<evidence type="ECO:0000313" key="2">
    <source>
        <dbReference type="Proteomes" id="UP000034022"/>
    </source>
</evidence>
<organism evidence="1 2">
    <name type="scientific">Candidatus Falkowbacteria bacterium GW2011_GWE1_38_31</name>
    <dbReference type="NCBI Taxonomy" id="1618638"/>
    <lineage>
        <taxon>Bacteria</taxon>
        <taxon>Candidatus Falkowiibacteriota</taxon>
    </lineage>
</organism>
<dbReference type="AlphaFoldDB" id="A0A0G0M821"/>
<dbReference type="EMBL" id="LBUU01000009">
    <property type="protein sequence ID" value="KKQ69834.1"/>
    <property type="molecule type" value="Genomic_DNA"/>
</dbReference>
<gene>
    <name evidence="1" type="ORF">US91_C0009G0037</name>
</gene>
<reference evidence="1 2" key="1">
    <citation type="journal article" date="2015" name="Nature">
        <title>rRNA introns, odd ribosomes, and small enigmatic genomes across a large radiation of phyla.</title>
        <authorList>
            <person name="Brown C.T."/>
            <person name="Hug L.A."/>
            <person name="Thomas B.C."/>
            <person name="Sharon I."/>
            <person name="Castelle C.J."/>
            <person name="Singh A."/>
            <person name="Wilkins M.J."/>
            <person name="Williams K.H."/>
            <person name="Banfield J.F."/>
        </authorList>
    </citation>
    <scope>NUCLEOTIDE SEQUENCE [LARGE SCALE GENOMIC DNA]</scope>
</reference>
<proteinExistence type="predicted"/>